<feature type="region of interest" description="Disordered" evidence="1">
    <location>
        <begin position="29"/>
        <end position="55"/>
    </location>
</feature>
<evidence type="ECO:0000313" key="2">
    <source>
        <dbReference type="EMBL" id="SCG57374.1"/>
    </source>
</evidence>
<protein>
    <submittedName>
        <fullName evidence="2">Uncharacterized protein</fullName>
    </submittedName>
</protein>
<dbReference type="Proteomes" id="UP000198221">
    <property type="component" value="Chromosome I"/>
</dbReference>
<accession>A0A1C5IGI9</accession>
<keyword evidence="3" id="KW-1185">Reference proteome</keyword>
<dbReference type="RefSeq" id="WP_172875814.1">
    <property type="nucleotide sequence ID" value="NZ_LT607754.1"/>
</dbReference>
<dbReference type="EMBL" id="LT607754">
    <property type="protein sequence ID" value="SCG57374.1"/>
    <property type="molecule type" value="Genomic_DNA"/>
</dbReference>
<dbReference type="AlphaFoldDB" id="A0A1C5IGI9"/>
<evidence type="ECO:0000313" key="3">
    <source>
        <dbReference type="Proteomes" id="UP000198221"/>
    </source>
</evidence>
<gene>
    <name evidence="2" type="ORF">GA0070613_2802</name>
</gene>
<name>A0A1C5IGI9_9ACTN</name>
<sequence>MISNSEMIRIRRQMQRRIRDVVAERRRARQLEAHDLTGDPTESRPTADQSLTPAG</sequence>
<proteinExistence type="predicted"/>
<reference evidence="3" key="1">
    <citation type="submission" date="2016-06" db="EMBL/GenBank/DDBJ databases">
        <authorList>
            <person name="Varghese N."/>
            <person name="Submissions Spin"/>
        </authorList>
    </citation>
    <scope>NUCLEOTIDE SEQUENCE [LARGE SCALE GENOMIC DNA]</scope>
    <source>
        <strain evidence="3">DSM 43819</strain>
    </source>
</reference>
<evidence type="ECO:0000256" key="1">
    <source>
        <dbReference type="SAM" id="MobiDB-lite"/>
    </source>
</evidence>
<feature type="compositionally biased region" description="Polar residues" evidence="1">
    <location>
        <begin position="43"/>
        <end position="55"/>
    </location>
</feature>
<organism evidence="2 3">
    <name type="scientific">Micromonospora inositola</name>
    <dbReference type="NCBI Taxonomy" id="47865"/>
    <lineage>
        <taxon>Bacteria</taxon>
        <taxon>Bacillati</taxon>
        <taxon>Actinomycetota</taxon>
        <taxon>Actinomycetes</taxon>
        <taxon>Micromonosporales</taxon>
        <taxon>Micromonosporaceae</taxon>
        <taxon>Micromonospora</taxon>
    </lineage>
</organism>